<accession>A0A0G2J3M5</accession>
<dbReference type="Proteomes" id="UP000034164">
    <property type="component" value="Unassembled WGS sequence"/>
</dbReference>
<proteinExistence type="predicted"/>
<name>A0A0G2J3M5_9EURO</name>
<dbReference type="EMBL" id="LCZI01000695">
    <property type="protein sequence ID" value="KKZ65139.1"/>
    <property type="molecule type" value="Genomic_DNA"/>
</dbReference>
<dbReference type="AlphaFoldDB" id="A0A0G2J3M5"/>
<organism evidence="1 2">
    <name type="scientific">[Emmonsia] crescens</name>
    <dbReference type="NCBI Taxonomy" id="73230"/>
    <lineage>
        <taxon>Eukaryota</taxon>
        <taxon>Fungi</taxon>
        <taxon>Dikarya</taxon>
        <taxon>Ascomycota</taxon>
        <taxon>Pezizomycotina</taxon>
        <taxon>Eurotiomycetes</taxon>
        <taxon>Eurotiomycetidae</taxon>
        <taxon>Onygenales</taxon>
        <taxon>Ajellomycetaceae</taxon>
        <taxon>Emergomyces</taxon>
    </lineage>
</organism>
<comment type="caution">
    <text evidence="1">The sequence shown here is derived from an EMBL/GenBank/DDBJ whole genome shotgun (WGS) entry which is preliminary data.</text>
</comment>
<protein>
    <submittedName>
        <fullName evidence="1">Uncharacterized protein</fullName>
    </submittedName>
</protein>
<dbReference type="VEuPathDB" id="FungiDB:EMCG_09005"/>
<evidence type="ECO:0000313" key="2">
    <source>
        <dbReference type="Proteomes" id="UP000034164"/>
    </source>
</evidence>
<gene>
    <name evidence="1" type="ORF">EMCG_09005</name>
</gene>
<sequence>MVRAAQAKCKWKQDQSQMSAPKLCQHQDLSDMADLFMGDIIQKCWTVDGYWDMKDVCVSPPGSRNRPSFIKI</sequence>
<evidence type="ECO:0000313" key="1">
    <source>
        <dbReference type="EMBL" id="KKZ65139.1"/>
    </source>
</evidence>
<reference evidence="2" key="1">
    <citation type="journal article" date="2015" name="PLoS Genet.">
        <title>The dynamic genome and transcriptome of the human fungal pathogen Blastomyces and close relative Emmonsia.</title>
        <authorList>
            <person name="Munoz J.F."/>
            <person name="Gauthier G.M."/>
            <person name="Desjardins C.A."/>
            <person name="Gallo J.E."/>
            <person name="Holder J."/>
            <person name="Sullivan T.D."/>
            <person name="Marty A.J."/>
            <person name="Carmen J.C."/>
            <person name="Chen Z."/>
            <person name="Ding L."/>
            <person name="Gujja S."/>
            <person name="Magrini V."/>
            <person name="Misas E."/>
            <person name="Mitreva M."/>
            <person name="Priest M."/>
            <person name="Saif S."/>
            <person name="Whiston E.A."/>
            <person name="Young S."/>
            <person name="Zeng Q."/>
            <person name="Goldman W.E."/>
            <person name="Mardis E.R."/>
            <person name="Taylor J.W."/>
            <person name="McEwen J.G."/>
            <person name="Clay O.K."/>
            <person name="Klein B.S."/>
            <person name="Cuomo C.A."/>
        </authorList>
    </citation>
    <scope>NUCLEOTIDE SEQUENCE [LARGE SCALE GENOMIC DNA]</scope>
    <source>
        <strain evidence="2">UAMH 3008</strain>
    </source>
</reference>